<dbReference type="InterPro" id="IPR050707">
    <property type="entry name" value="HTH_MetabolicPath_Reg"/>
</dbReference>
<evidence type="ECO:0000256" key="1">
    <source>
        <dbReference type="ARBA" id="ARBA00023015"/>
    </source>
</evidence>
<evidence type="ECO:0000256" key="2">
    <source>
        <dbReference type="ARBA" id="ARBA00023125"/>
    </source>
</evidence>
<sequence>MKEPEVKVKSLQKAMEVLNCFAEERRTLGVTEISEKLGLYKSNVHNILMTFKAMHYLEQEEETGKFYLGSAVLGLARAFSDSYDISKIVLPYMRKISQEVHELVYLAVPSRDEVIYLEAVYPEKSFFVAPSIRGEHAKMYCTSVGKAILSRMPEEEIEKRIPHELVSFTDYTITDREEIKRQIAQARERGYAFDNMEVTYGIKCVGVPIVNQEGHVEAALSISTPSLRMSDDKIPEFVNVLKKYVSEIEKRL</sequence>
<evidence type="ECO:0000256" key="4">
    <source>
        <dbReference type="ARBA" id="ARBA00058938"/>
    </source>
</evidence>
<dbReference type="PROSITE" id="PS51078">
    <property type="entry name" value="ICLR_ED"/>
    <property type="match status" value="1"/>
</dbReference>
<evidence type="ECO:0000256" key="5">
    <source>
        <dbReference type="ARBA" id="ARBA00070406"/>
    </source>
</evidence>
<dbReference type="GO" id="GO:0003700">
    <property type="term" value="F:DNA-binding transcription factor activity"/>
    <property type="evidence" value="ECO:0007669"/>
    <property type="project" value="TreeGrafter"/>
</dbReference>
<evidence type="ECO:0000259" key="6">
    <source>
        <dbReference type="PROSITE" id="PS51077"/>
    </source>
</evidence>
<dbReference type="SMART" id="SM00346">
    <property type="entry name" value="HTH_ICLR"/>
    <property type="match status" value="1"/>
</dbReference>
<dbReference type="Pfam" id="PF01614">
    <property type="entry name" value="IclR_C"/>
    <property type="match status" value="1"/>
</dbReference>
<accession>A0A9D2FRS6</accession>
<dbReference type="GO" id="GO:0045892">
    <property type="term" value="P:negative regulation of DNA-templated transcription"/>
    <property type="evidence" value="ECO:0007669"/>
    <property type="project" value="TreeGrafter"/>
</dbReference>
<comment type="function">
    <text evidence="4">May be an activator protein for the gylABX operon.</text>
</comment>
<protein>
    <recommendedName>
        <fullName evidence="5">Glycerol operon regulatory protein</fullName>
    </recommendedName>
</protein>
<dbReference type="InterPro" id="IPR005471">
    <property type="entry name" value="Tscrpt_reg_IclR_N"/>
</dbReference>
<dbReference type="Gene3D" id="3.30.450.40">
    <property type="match status" value="1"/>
</dbReference>
<dbReference type="EMBL" id="DXBG01000169">
    <property type="protein sequence ID" value="HIZ65655.1"/>
    <property type="molecule type" value="Genomic_DNA"/>
</dbReference>
<dbReference type="PANTHER" id="PTHR30136">
    <property type="entry name" value="HELIX-TURN-HELIX TRANSCRIPTIONAL REGULATOR, ICLR FAMILY"/>
    <property type="match status" value="1"/>
</dbReference>
<dbReference type="InterPro" id="IPR036388">
    <property type="entry name" value="WH-like_DNA-bd_sf"/>
</dbReference>
<dbReference type="Gene3D" id="1.10.10.10">
    <property type="entry name" value="Winged helix-like DNA-binding domain superfamily/Winged helix DNA-binding domain"/>
    <property type="match status" value="1"/>
</dbReference>
<feature type="domain" description="HTH iclR-type" evidence="6">
    <location>
        <begin position="8"/>
        <end position="70"/>
    </location>
</feature>
<dbReference type="AlphaFoldDB" id="A0A9D2FRS6"/>
<keyword evidence="1" id="KW-0805">Transcription regulation</keyword>
<dbReference type="FunFam" id="1.10.10.10:FF:000056">
    <property type="entry name" value="IclR family transcriptional regulator"/>
    <property type="match status" value="1"/>
</dbReference>
<proteinExistence type="predicted"/>
<dbReference type="Proteomes" id="UP000824056">
    <property type="component" value="Unassembled WGS sequence"/>
</dbReference>
<keyword evidence="2" id="KW-0238">DNA-binding</keyword>
<dbReference type="InterPro" id="IPR029016">
    <property type="entry name" value="GAF-like_dom_sf"/>
</dbReference>
<dbReference type="InterPro" id="IPR036390">
    <property type="entry name" value="WH_DNA-bd_sf"/>
</dbReference>
<dbReference type="SUPFAM" id="SSF46785">
    <property type="entry name" value="Winged helix' DNA-binding domain"/>
    <property type="match status" value="1"/>
</dbReference>
<gene>
    <name evidence="8" type="ORF">H9809_07130</name>
</gene>
<feature type="domain" description="IclR-ED" evidence="7">
    <location>
        <begin position="71"/>
        <end position="252"/>
    </location>
</feature>
<evidence type="ECO:0000256" key="3">
    <source>
        <dbReference type="ARBA" id="ARBA00023163"/>
    </source>
</evidence>
<evidence type="ECO:0000259" key="7">
    <source>
        <dbReference type="PROSITE" id="PS51078"/>
    </source>
</evidence>
<dbReference type="GO" id="GO:0003677">
    <property type="term" value="F:DNA binding"/>
    <property type="evidence" value="ECO:0007669"/>
    <property type="project" value="UniProtKB-KW"/>
</dbReference>
<organism evidence="8 9">
    <name type="scientific">Candidatus Blautia pullicola</name>
    <dbReference type="NCBI Taxonomy" id="2838498"/>
    <lineage>
        <taxon>Bacteria</taxon>
        <taxon>Bacillati</taxon>
        <taxon>Bacillota</taxon>
        <taxon>Clostridia</taxon>
        <taxon>Lachnospirales</taxon>
        <taxon>Lachnospiraceae</taxon>
        <taxon>Blautia</taxon>
    </lineage>
</organism>
<dbReference type="InterPro" id="IPR014757">
    <property type="entry name" value="Tscrpt_reg_IclR_C"/>
</dbReference>
<comment type="caution">
    <text evidence="8">The sequence shown here is derived from an EMBL/GenBank/DDBJ whole genome shotgun (WGS) entry which is preliminary data.</text>
</comment>
<keyword evidence="3" id="KW-0804">Transcription</keyword>
<dbReference type="PROSITE" id="PS51077">
    <property type="entry name" value="HTH_ICLR"/>
    <property type="match status" value="1"/>
</dbReference>
<evidence type="ECO:0000313" key="8">
    <source>
        <dbReference type="EMBL" id="HIZ65655.1"/>
    </source>
</evidence>
<dbReference type="Pfam" id="PF09339">
    <property type="entry name" value="HTH_IclR"/>
    <property type="match status" value="1"/>
</dbReference>
<reference evidence="8" key="1">
    <citation type="journal article" date="2021" name="PeerJ">
        <title>Extensive microbial diversity within the chicken gut microbiome revealed by metagenomics and culture.</title>
        <authorList>
            <person name="Gilroy R."/>
            <person name="Ravi A."/>
            <person name="Getino M."/>
            <person name="Pursley I."/>
            <person name="Horton D.L."/>
            <person name="Alikhan N.F."/>
            <person name="Baker D."/>
            <person name="Gharbi K."/>
            <person name="Hall N."/>
            <person name="Watson M."/>
            <person name="Adriaenssens E.M."/>
            <person name="Foster-Nyarko E."/>
            <person name="Jarju S."/>
            <person name="Secka A."/>
            <person name="Antonio M."/>
            <person name="Oren A."/>
            <person name="Chaudhuri R.R."/>
            <person name="La Ragione R."/>
            <person name="Hildebrand F."/>
            <person name="Pallen M.J."/>
        </authorList>
    </citation>
    <scope>NUCLEOTIDE SEQUENCE</scope>
    <source>
        <strain evidence="8">1068</strain>
    </source>
</reference>
<name>A0A9D2FRS6_9FIRM</name>
<dbReference type="SUPFAM" id="SSF55781">
    <property type="entry name" value="GAF domain-like"/>
    <property type="match status" value="1"/>
</dbReference>
<evidence type="ECO:0000313" key="9">
    <source>
        <dbReference type="Proteomes" id="UP000824056"/>
    </source>
</evidence>
<dbReference type="PANTHER" id="PTHR30136:SF35">
    <property type="entry name" value="HTH-TYPE TRANSCRIPTIONAL REGULATOR RV1719"/>
    <property type="match status" value="1"/>
</dbReference>
<reference evidence="8" key="2">
    <citation type="submission" date="2021-04" db="EMBL/GenBank/DDBJ databases">
        <authorList>
            <person name="Gilroy R."/>
        </authorList>
    </citation>
    <scope>NUCLEOTIDE SEQUENCE</scope>
    <source>
        <strain evidence="8">1068</strain>
    </source>
</reference>